<dbReference type="PANTHER" id="PTHR33604:SF3">
    <property type="entry name" value="OSJNBA0004B13.7 PROTEIN"/>
    <property type="match status" value="1"/>
</dbReference>
<gene>
    <name evidence="2" type="ORF">KEM10_12395</name>
</gene>
<comment type="caution">
    <text evidence="2">The sequence shown here is derived from an EMBL/GenBank/DDBJ whole genome shotgun (WGS) entry which is preliminary data.</text>
</comment>
<dbReference type="EC" id="2.4.-.-" evidence="2"/>
<dbReference type="EMBL" id="JAGUCO010000008">
    <property type="protein sequence ID" value="MBS2099083.1"/>
    <property type="molecule type" value="Genomic_DNA"/>
</dbReference>
<name>A0ABS5JW48_9BACT</name>
<proteinExistence type="predicted"/>
<dbReference type="Gene3D" id="3.90.550.10">
    <property type="entry name" value="Spore Coat Polysaccharide Biosynthesis Protein SpsA, Chain A"/>
    <property type="match status" value="1"/>
</dbReference>
<dbReference type="SUPFAM" id="SSF53448">
    <property type="entry name" value="Nucleotide-diphospho-sugar transferases"/>
    <property type="match status" value="1"/>
</dbReference>
<evidence type="ECO:0000259" key="1">
    <source>
        <dbReference type="Pfam" id="PF00535"/>
    </source>
</evidence>
<keyword evidence="2" id="KW-0328">Glycosyltransferase</keyword>
<feature type="domain" description="Glycosyltransferase 2-like" evidence="1">
    <location>
        <begin position="6"/>
        <end position="134"/>
    </location>
</feature>
<dbReference type="InterPro" id="IPR001173">
    <property type="entry name" value="Glyco_trans_2-like"/>
</dbReference>
<evidence type="ECO:0000313" key="3">
    <source>
        <dbReference type="Proteomes" id="UP000708576"/>
    </source>
</evidence>
<dbReference type="Proteomes" id="UP000708576">
    <property type="component" value="Unassembled WGS sequence"/>
</dbReference>
<accession>A0ABS5JW48</accession>
<dbReference type="Pfam" id="PF00535">
    <property type="entry name" value="Glycos_transf_2"/>
    <property type="match status" value="1"/>
</dbReference>
<sequence length="400" mass="46582">MSLIPIVVIAYNRPHALKRVLHSLSTASYPEGVNVELIVSIDYSDNTDCSEVANSFKWEFGKYRIIQHDQNLGLKKHVLSCGDMSEGKDGIIVLEDDCFVSQDFYSYVVQTYEFYKAEKRICGISLYSYSINEFVEMPFIPLKGNSDVYFMQVPSSLGQFWSRESWLNFKLYLNETSETISSTTHMPQRVTNWSRQSWKKYYYDYMVTKDLLFVYPYVSRSTNFGDLGSHIKFPTQLYNVQLSCGDNVLKLTTLESNSIIYDAFYEIMPEGISTLSKGLKVNFVVDTYCLKDDMLMDKEFVLTTYKTNQYREKYDTTLQPLICNYIHGLEGDGLYLVPTSVYLTFKERYCDRTIIKKHNFLSYQEGFYNGKHFVYDSKTYHVGNVIRKLIASVNPFTRKN</sequence>
<keyword evidence="3" id="KW-1185">Reference proteome</keyword>
<dbReference type="RefSeq" id="WP_212216328.1">
    <property type="nucleotide sequence ID" value="NZ_JAGUCO010000008.1"/>
</dbReference>
<dbReference type="GO" id="GO:0016757">
    <property type="term" value="F:glycosyltransferase activity"/>
    <property type="evidence" value="ECO:0007669"/>
    <property type="project" value="UniProtKB-KW"/>
</dbReference>
<dbReference type="InterPro" id="IPR029044">
    <property type="entry name" value="Nucleotide-diphossugar_trans"/>
</dbReference>
<evidence type="ECO:0000313" key="2">
    <source>
        <dbReference type="EMBL" id="MBS2099083.1"/>
    </source>
</evidence>
<reference evidence="2 3" key="1">
    <citation type="journal article" date="2015" name="Int. J. Syst. Evol. Microbiol.">
        <title>Carboxylicivirga linearis sp. nov., isolated from a sea cucumber culture pond.</title>
        <authorList>
            <person name="Wang F.Q."/>
            <person name="Zhou Y.X."/>
            <person name="Lin X.Z."/>
            <person name="Chen G.J."/>
            <person name="Du Z.J."/>
        </authorList>
    </citation>
    <scope>NUCLEOTIDE SEQUENCE [LARGE SCALE GENOMIC DNA]</scope>
    <source>
        <strain evidence="2 3">FB218</strain>
    </source>
</reference>
<dbReference type="PANTHER" id="PTHR33604">
    <property type="entry name" value="OSJNBA0004B13.7 PROTEIN"/>
    <property type="match status" value="1"/>
</dbReference>
<keyword evidence="2" id="KW-0808">Transferase</keyword>
<organism evidence="2 3">
    <name type="scientific">Carboxylicivirga linearis</name>
    <dbReference type="NCBI Taxonomy" id="1628157"/>
    <lineage>
        <taxon>Bacteria</taxon>
        <taxon>Pseudomonadati</taxon>
        <taxon>Bacteroidota</taxon>
        <taxon>Bacteroidia</taxon>
        <taxon>Marinilabiliales</taxon>
        <taxon>Marinilabiliaceae</taxon>
        <taxon>Carboxylicivirga</taxon>
    </lineage>
</organism>
<protein>
    <submittedName>
        <fullName evidence="2">Glycosyltransferase</fullName>
        <ecNumber evidence="2">2.4.-.-</ecNumber>
    </submittedName>
</protein>